<evidence type="ECO:0000256" key="1">
    <source>
        <dbReference type="SAM" id="MobiDB-lite"/>
    </source>
</evidence>
<feature type="region of interest" description="Disordered" evidence="1">
    <location>
        <begin position="270"/>
        <end position="303"/>
    </location>
</feature>
<reference evidence="2 3" key="1">
    <citation type="submission" date="2020-04" db="EMBL/GenBank/DDBJ databases">
        <authorList>
            <person name="Wallbank WR R."/>
            <person name="Pardo Diaz C."/>
            <person name="Kozak K."/>
            <person name="Martin S."/>
            <person name="Jiggins C."/>
            <person name="Moest M."/>
            <person name="Warren A I."/>
            <person name="Byers J.R.P. K."/>
            <person name="Montejo-Kovacevich G."/>
            <person name="Yen C E."/>
        </authorList>
    </citation>
    <scope>NUCLEOTIDE SEQUENCE [LARGE SCALE GENOMIC DNA]</scope>
</reference>
<organism evidence="2 3">
    <name type="scientific">Arctia plantaginis</name>
    <name type="common">Wood tiger moth</name>
    <name type="synonym">Phalaena plantaginis</name>
    <dbReference type="NCBI Taxonomy" id="874455"/>
    <lineage>
        <taxon>Eukaryota</taxon>
        <taxon>Metazoa</taxon>
        <taxon>Ecdysozoa</taxon>
        <taxon>Arthropoda</taxon>
        <taxon>Hexapoda</taxon>
        <taxon>Insecta</taxon>
        <taxon>Pterygota</taxon>
        <taxon>Neoptera</taxon>
        <taxon>Endopterygota</taxon>
        <taxon>Lepidoptera</taxon>
        <taxon>Glossata</taxon>
        <taxon>Ditrysia</taxon>
        <taxon>Noctuoidea</taxon>
        <taxon>Erebidae</taxon>
        <taxon>Arctiinae</taxon>
        <taxon>Arctia</taxon>
    </lineage>
</organism>
<feature type="compositionally biased region" description="Basic residues" evidence="1">
    <location>
        <begin position="64"/>
        <end position="77"/>
    </location>
</feature>
<feature type="compositionally biased region" description="Polar residues" evidence="1">
    <location>
        <begin position="273"/>
        <end position="292"/>
    </location>
</feature>
<accession>A0A8S1BGH1</accession>
<evidence type="ECO:0000313" key="2">
    <source>
        <dbReference type="EMBL" id="CAB3261708.1"/>
    </source>
</evidence>
<keyword evidence="3" id="KW-1185">Reference proteome</keyword>
<dbReference type="OrthoDB" id="10613677at2759"/>
<dbReference type="Proteomes" id="UP000494106">
    <property type="component" value="Unassembled WGS sequence"/>
</dbReference>
<evidence type="ECO:0000313" key="3">
    <source>
        <dbReference type="Proteomes" id="UP000494106"/>
    </source>
</evidence>
<comment type="caution">
    <text evidence="2">The sequence shown here is derived from an EMBL/GenBank/DDBJ whole genome shotgun (WGS) entry which is preliminary data.</text>
</comment>
<feature type="compositionally biased region" description="Basic residues" evidence="1">
    <location>
        <begin position="122"/>
        <end position="139"/>
    </location>
</feature>
<proteinExistence type="predicted"/>
<dbReference type="AlphaFoldDB" id="A0A8S1BGH1"/>
<sequence>MFLYISGVEFIIFETKKKSASPLASTDVKNLSNMRLASPSYRSIRKRRSAAIVKFLEDQDIAKFRKSPSRKPRKSRHVSQSEELPEQLSPDQTCKDSPDIDMPEDLTIPSRSTEQLPTLARSKTKKPSVRSRRKKNTKKKVPDVSTPTTDKNTTSKETQTDLVMTDAHENLLRIIMSQNMDAPNRMWANDDYFTNYTNPAESNSTKMFNDHEIAGFMSLFEQQAILSMLAMSQQHQFNPINPNPNRCTITEIKDNDELWQKQDLQIEELPVTNVEQTQQNKPATNKSSTGKGSRNRVEAETELEVNDLDSSELDNCHYKKTPIVHKCIKFIPFNWKDL</sequence>
<feature type="region of interest" description="Disordered" evidence="1">
    <location>
        <begin position="64"/>
        <end position="161"/>
    </location>
</feature>
<gene>
    <name evidence="2" type="ORF">APLA_LOCUS18097</name>
</gene>
<dbReference type="EMBL" id="CADEBC010000858">
    <property type="protein sequence ID" value="CAB3261708.1"/>
    <property type="molecule type" value="Genomic_DNA"/>
</dbReference>
<feature type="compositionally biased region" description="Polar residues" evidence="1">
    <location>
        <begin position="145"/>
        <end position="161"/>
    </location>
</feature>
<name>A0A8S1BGH1_ARCPL</name>
<protein>
    <submittedName>
        <fullName evidence="2">Uncharacterized protein</fullName>
    </submittedName>
</protein>